<feature type="transmembrane region" description="Helical" evidence="7">
    <location>
        <begin position="12"/>
        <end position="34"/>
    </location>
</feature>
<comment type="similarity">
    <text evidence="3">Belongs to the band 7/mec-2 family. Flotillin subfamily.</text>
</comment>
<organism evidence="9 10">
    <name type="scientific">Microbulbifer thermotolerans</name>
    <dbReference type="NCBI Taxonomy" id="252514"/>
    <lineage>
        <taxon>Bacteria</taxon>
        <taxon>Pseudomonadati</taxon>
        <taxon>Pseudomonadota</taxon>
        <taxon>Gammaproteobacteria</taxon>
        <taxon>Cellvibrionales</taxon>
        <taxon>Microbulbiferaceae</taxon>
        <taxon>Microbulbifer</taxon>
    </lineage>
</organism>
<keyword evidence="10" id="KW-1185">Reference proteome</keyword>
<name>A0A143HHY3_MICTH</name>
<dbReference type="InterPro" id="IPR036013">
    <property type="entry name" value="Band_7/SPFH_dom_sf"/>
</dbReference>
<sequence length="569" mass="63130">MNSVNVIENFSTILFMAGAVLVGLIVIGAIFARLYTRASKERSFVRTGMGGQKVIMNGGALVLPVLHEIIPVNMNTLRLAVSRKEHQALITKDRMRVDVLAEFYLRVKPDTDAIANAAQTLGLRTLDPDALKDMIEGKFVDALRSVAAEMQMAELHEQRSQFVQKVQQVVSEDLLKNGLELESVSLTGLDQTHKEFFNQDNVFDAEGLASMTRSIEARRKEVNDVEQETRVQIEKKNLEAERQRLEIEKEKRYAHLEQQRELENREAAQKADIAREQAAQERAARQAEIEAEREVDQARIAAEQATKLLEIEKEKRLQEQEIERERILEEQRISKQKAVEIAEQERAIAVAEKSKEQSMADQQANVALAEAVKAEEQVRTAKDVEAAERDKRIEIIEAQKEAERQATAIKVAAEAEKAAAEDKAEALRLQAAAEAEAIRIKVEADREKYAVDAEGQRLMNEALNSLSDAQIALKQVLSLHENLPHIIRESVKPLESIEGMKIISVEGLNGVDGRAGGGIVDADGESRGQSLPEALVGSALKHRAMAPLVDSLLKEAGVGDFAKVAESEA</sequence>
<evidence type="ECO:0000256" key="5">
    <source>
        <dbReference type="ARBA" id="ARBA00023136"/>
    </source>
</evidence>
<keyword evidence="5 7" id="KW-0472">Membrane</keyword>
<feature type="coiled-coil region" evidence="6">
    <location>
        <begin position="208"/>
        <end position="361"/>
    </location>
</feature>
<dbReference type="SMART" id="SM00244">
    <property type="entry name" value="PHB"/>
    <property type="match status" value="1"/>
</dbReference>
<dbReference type="Proteomes" id="UP000076077">
    <property type="component" value="Chromosome"/>
</dbReference>
<dbReference type="GO" id="GO:0005886">
    <property type="term" value="C:plasma membrane"/>
    <property type="evidence" value="ECO:0007669"/>
    <property type="project" value="UniProtKB-SubCell"/>
</dbReference>
<dbReference type="Pfam" id="PF01145">
    <property type="entry name" value="Band_7"/>
    <property type="match status" value="1"/>
</dbReference>
<evidence type="ECO:0000256" key="2">
    <source>
        <dbReference type="ARBA" id="ARBA00004236"/>
    </source>
</evidence>
<dbReference type="AlphaFoldDB" id="A0A143HHY3"/>
<evidence type="ECO:0000259" key="8">
    <source>
        <dbReference type="SMART" id="SM00244"/>
    </source>
</evidence>
<evidence type="ECO:0000313" key="9">
    <source>
        <dbReference type="EMBL" id="AMX01283.1"/>
    </source>
</evidence>
<dbReference type="InterPro" id="IPR001107">
    <property type="entry name" value="Band_7"/>
</dbReference>
<keyword evidence="6" id="KW-0175">Coiled coil</keyword>
<dbReference type="Gene3D" id="3.30.479.30">
    <property type="entry name" value="Band 7 domain"/>
    <property type="match status" value="1"/>
</dbReference>
<reference evidence="10" key="1">
    <citation type="submission" date="2016-03" db="EMBL/GenBank/DDBJ databases">
        <authorList>
            <person name="Lee Y.-S."/>
            <person name="Choi Y.-L."/>
        </authorList>
    </citation>
    <scope>NUCLEOTIDE SEQUENCE [LARGE SCALE GENOMIC DNA]</scope>
    <source>
        <strain evidence="10">DAU221</strain>
    </source>
</reference>
<dbReference type="PANTHER" id="PTHR13806:SF31">
    <property type="entry name" value="FLOTILLIN-LIKE PROTEIN 1-RELATED"/>
    <property type="match status" value="1"/>
</dbReference>
<dbReference type="InterPro" id="IPR027705">
    <property type="entry name" value="Flotillin_fam"/>
</dbReference>
<protein>
    <submittedName>
        <fullName evidence="9">Flotillin</fullName>
    </submittedName>
</protein>
<keyword evidence="7" id="KW-0812">Transmembrane</keyword>
<dbReference type="CDD" id="cd03399">
    <property type="entry name" value="SPFH_flotillin"/>
    <property type="match status" value="1"/>
</dbReference>
<dbReference type="RefSeq" id="WP_067150115.1">
    <property type="nucleotide sequence ID" value="NZ_CP014864.1"/>
</dbReference>
<evidence type="ECO:0000256" key="1">
    <source>
        <dbReference type="ARBA" id="ARBA00004167"/>
    </source>
</evidence>
<dbReference type="Pfam" id="PF15975">
    <property type="entry name" value="Flot"/>
    <property type="match status" value="1"/>
</dbReference>
<keyword evidence="4" id="KW-1003">Cell membrane</keyword>
<comment type="subcellular location">
    <subcellularLocation>
        <location evidence="2">Cell membrane</location>
    </subcellularLocation>
    <subcellularLocation>
        <location evidence="1">Membrane</location>
        <topology evidence="1">Single-pass membrane protein</topology>
    </subcellularLocation>
</comment>
<dbReference type="GeneID" id="76606551"/>
<dbReference type="EMBL" id="CP014864">
    <property type="protein sequence ID" value="AMX01283.1"/>
    <property type="molecule type" value="Genomic_DNA"/>
</dbReference>
<dbReference type="InterPro" id="IPR031905">
    <property type="entry name" value="Flotillin_C"/>
</dbReference>
<dbReference type="STRING" id="252514.A3224_00640"/>
<proteinExistence type="inferred from homology"/>
<feature type="coiled-coil region" evidence="6">
    <location>
        <begin position="410"/>
        <end position="437"/>
    </location>
</feature>
<dbReference type="KEGG" id="mthd:A3224_00640"/>
<evidence type="ECO:0000256" key="4">
    <source>
        <dbReference type="ARBA" id="ARBA00022475"/>
    </source>
</evidence>
<feature type="domain" description="Band 7" evidence="8">
    <location>
        <begin position="32"/>
        <end position="201"/>
    </location>
</feature>
<evidence type="ECO:0000256" key="3">
    <source>
        <dbReference type="ARBA" id="ARBA00007161"/>
    </source>
</evidence>
<evidence type="ECO:0000313" key="10">
    <source>
        <dbReference type="Proteomes" id="UP000076077"/>
    </source>
</evidence>
<dbReference type="SUPFAM" id="SSF117892">
    <property type="entry name" value="Band 7/SPFH domain"/>
    <property type="match status" value="1"/>
</dbReference>
<dbReference type="PANTHER" id="PTHR13806">
    <property type="entry name" value="FLOTILLIN-RELATED"/>
    <property type="match status" value="1"/>
</dbReference>
<dbReference type="OrthoDB" id="9815577at2"/>
<evidence type="ECO:0000256" key="7">
    <source>
        <dbReference type="SAM" id="Phobius"/>
    </source>
</evidence>
<accession>A0A143HHY3</accession>
<keyword evidence="7" id="KW-1133">Transmembrane helix</keyword>
<evidence type="ECO:0000256" key="6">
    <source>
        <dbReference type="SAM" id="Coils"/>
    </source>
</evidence>
<gene>
    <name evidence="9" type="ORF">A3224_00640</name>
</gene>